<dbReference type="SUPFAM" id="SSF52540">
    <property type="entry name" value="P-loop containing nucleoside triphosphate hydrolases"/>
    <property type="match status" value="1"/>
</dbReference>
<feature type="domain" description="MIP18 family-like" evidence="10">
    <location>
        <begin position="5"/>
        <end position="75"/>
    </location>
</feature>
<dbReference type="GO" id="GO:0005524">
    <property type="term" value="F:ATP binding"/>
    <property type="evidence" value="ECO:0007669"/>
    <property type="project" value="UniProtKB-UniRule"/>
</dbReference>
<dbReference type="EMBL" id="CYSF01000017">
    <property type="protein sequence ID" value="CUH85717.1"/>
    <property type="molecule type" value="Genomic_DNA"/>
</dbReference>
<keyword evidence="4 8" id="KW-0547">Nucleotide-binding</keyword>
<dbReference type="InterPro" id="IPR002744">
    <property type="entry name" value="MIP18-like"/>
</dbReference>
<evidence type="ECO:0000256" key="3">
    <source>
        <dbReference type="ARBA" id="ARBA00022723"/>
    </source>
</evidence>
<dbReference type="STRING" id="340021.TM5383_02951"/>
<dbReference type="InterPro" id="IPR044304">
    <property type="entry name" value="NUBPL-like"/>
</dbReference>
<dbReference type="CDD" id="cd02037">
    <property type="entry name" value="Mrp_NBP35"/>
    <property type="match status" value="1"/>
</dbReference>
<dbReference type="FunFam" id="3.40.50.300:FF:001119">
    <property type="entry name" value="Iron-sulfur cluster carrier protein"/>
    <property type="match status" value="1"/>
</dbReference>
<comment type="function">
    <text evidence="8">Binds and transfers iron-sulfur (Fe-S) clusters to target apoproteins. Can hydrolyze ATP.</text>
</comment>
<feature type="compositionally biased region" description="Low complexity" evidence="9">
    <location>
        <begin position="82"/>
        <end position="91"/>
    </location>
</feature>
<reference evidence="11 12" key="1">
    <citation type="submission" date="2015-09" db="EMBL/GenBank/DDBJ databases">
        <authorList>
            <consortium name="Swine Surveillance"/>
        </authorList>
    </citation>
    <scope>NUCLEOTIDE SEQUENCE [LARGE SCALE GENOMIC DNA]</scope>
    <source>
        <strain evidence="11 12">CECT 8383</strain>
    </source>
</reference>
<protein>
    <recommendedName>
        <fullName evidence="8">Iron-sulfur cluster carrier protein</fullName>
    </recommendedName>
</protein>
<dbReference type="GO" id="GO:0016887">
    <property type="term" value="F:ATP hydrolysis activity"/>
    <property type="evidence" value="ECO:0007669"/>
    <property type="project" value="UniProtKB-UniRule"/>
</dbReference>
<dbReference type="PANTHER" id="PTHR42961">
    <property type="entry name" value="IRON-SULFUR PROTEIN NUBPL"/>
    <property type="match status" value="1"/>
</dbReference>
<evidence type="ECO:0000256" key="5">
    <source>
        <dbReference type="ARBA" id="ARBA00022840"/>
    </source>
</evidence>
<evidence type="ECO:0000256" key="4">
    <source>
        <dbReference type="ARBA" id="ARBA00022741"/>
    </source>
</evidence>
<dbReference type="InterPro" id="IPR000808">
    <property type="entry name" value="Mrp-like_CS"/>
</dbReference>
<evidence type="ECO:0000313" key="11">
    <source>
        <dbReference type="EMBL" id="CUH85717.1"/>
    </source>
</evidence>
<dbReference type="HAMAP" id="MF_02040">
    <property type="entry name" value="Mrp_NBP35"/>
    <property type="match status" value="1"/>
</dbReference>
<dbReference type="Proteomes" id="UP000051681">
    <property type="component" value="Unassembled WGS sequence"/>
</dbReference>
<dbReference type="GO" id="GO:0140663">
    <property type="term" value="F:ATP-dependent FeS chaperone activity"/>
    <property type="evidence" value="ECO:0007669"/>
    <property type="project" value="InterPro"/>
</dbReference>
<evidence type="ECO:0000256" key="2">
    <source>
        <dbReference type="ARBA" id="ARBA00008205"/>
    </source>
</evidence>
<keyword evidence="5 8" id="KW-0067">ATP-binding</keyword>
<keyword evidence="6 8" id="KW-0408">Iron</keyword>
<dbReference type="PANTHER" id="PTHR42961:SF2">
    <property type="entry name" value="IRON-SULFUR PROTEIN NUBPL"/>
    <property type="match status" value="1"/>
</dbReference>
<evidence type="ECO:0000259" key="10">
    <source>
        <dbReference type="Pfam" id="PF01883"/>
    </source>
</evidence>
<evidence type="ECO:0000256" key="6">
    <source>
        <dbReference type="ARBA" id="ARBA00023004"/>
    </source>
</evidence>
<dbReference type="InterPro" id="IPR034904">
    <property type="entry name" value="FSCA_dom_sf"/>
</dbReference>
<dbReference type="PROSITE" id="PS01215">
    <property type="entry name" value="MRP"/>
    <property type="match status" value="1"/>
</dbReference>
<dbReference type="GO" id="GO:0051539">
    <property type="term" value="F:4 iron, 4 sulfur cluster binding"/>
    <property type="evidence" value="ECO:0007669"/>
    <property type="project" value="TreeGrafter"/>
</dbReference>
<organism evidence="11 12">
    <name type="scientific">Thalassovita mediterranea</name>
    <dbReference type="NCBI Taxonomy" id="340021"/>
    <lineage>
        <taxon>Bacteria</taxon>
        <taxon>Pseudomonadati</taxon>
        <taxon>Pseudomonadota</taxon>
        <taxon>Alphaproteobacteria</taxon>
        <taxon>Rhodobacterales</taxon>
        <taxon>Roseobacteraceae</taxon>
        <taxon>Thalassovita</taxon>
    </lineage>
</organism>
<keyword evidence="3 8" id="KW-0479">Metal-binding</keyword>
<dbReference type="Gene3D" id="3.40.50.300">
    <property type="entry name" value="P-loop containing nucleotide triphosphate hydrolases"/>
    <property type="match status" value="1"/>
</dbReference>
<dbReference type="GO" id="GO:0016226">
    <property type="term" value="P:iron-sulfur cluster assembly"/>
    <property type="evidence" value="ECO:0007669"/>
    <property type="project" value="InterPro"/>
</dbReference>
<dbReference type="RefSeq" id="WP_058319773.1">
    <property type="nucleotide sequence ID" value="NZ_CYSF01000017.1"/>
</dbReference>
<dbReference type="Pfam" id="PF10609">
    <property type="entry name" value="ParA"/>
    <property type="match status" value="1"/>
</dbReference>
<evidence type="ECO:0000256" key="7">
    <source>
        <dbReference type="ARBA" id="ARBA00023014"/>
    </source>
</evidence>
<gene>
    <name evidence="11" type="primary">ylxH</name>
    <name evidence="11" type="ORF">TM5383_02951</name>
</gene>
<dbReference type="InterPro" id="IPR027417">
    <property type="entry name" value="P-loop_NTPase"/>
</dbReference>
<evidence type="ECO:0000313" key="12">
    <source>
        <dbReference type="Proteomes" id="UP000051681"/>
    </source>
</evidence>
<dbReference type="OrthoDB" id="9809679at2"/>
<comment type="subunit">
    <text evidence="8">Homodimer.</text>
</comment>
<dbReference type="SUPFAM" id="SSF117916">
    <property type="entry name" value="Fe-S cluster assembly (FSCA) domain-like"/>
    <property type="match status" value="1"/>
</dbReference>
<accession>A0A0P1HFS1</accession>
<name>A0A0P1HFS1_9RHOB</name>
<dbReference type="GO" id="GO:0046872">
    <property type="term" value="F:metal ion binding"/>
    <property type="evidence" value="ECO:0007669"/>
    <property type="project" value="UniProtKB-KW"/>
</dbReference>
<keyword evidence="12" id="KW-1185">Reference proteome</keyword>
<comment type="similarity">
    <text evidence="1">In the N-terminal section; belongs to the MIP18 family.</text>
</comment>
<evidence type="ECO:0000256" key="8">
    <source>
        <dbReference type="HAMAP-Rule" id="MF_02040"/>
    </source>
</evidence>
<keyword evidence="7 8" id="KW-0411">Iron-sulfur</keyword>
<dbReference type="Pfam" id="PF01883">
    <property type="entry name" value="FeS_assembly_P"/>
    <property type="match status" value="1"/>
</dbReference>
<dbReference type="InterPro" id="IPR019591">
    <property type="entry name" value="Mrp/NBP35_ATP-bd"/>
</dbReference>
<comment type="similarity">
    <text evidence="2">In the C-terminal section; belongs to the Mrp/NBP35 ATP-binding proteins family.</text>
</comment>
<keyword evidence="8" id="KW-0378">Hydrolase</keyword>
<feature type="binding site" evidence="8">
    <location>
        <begin position="120"/>
        <end position="127"/>
    </location>
    <ligand>
        <name>ATP</name>
        <dbReference type="ChEBI" id="CHEBI:30616"/>
    </ligand>
</feature>
<sequence length="357" mass="36749">MALAKTDIETALKQIELPGGGTLVSRDMLRAVQIDGGEVRFVIEAASPEEARHMEPLRAAAERCVAALPGVDKVTAALTAHGPAAPAKPAPSLKVGGHPQPQAGPMKPSGVDRILVVGSGKGGVGKSTVSANLAVALVKQGRRVGLLDADIYGPSQPRMMGVSKRPASPDGKTIEPLTAHGVTVMSIGLMLDPDKAVVWRGPMLMGALQQMLGQVNWGELDVLIVDLPPGTGDVQLTLCQRAVLTGAIIVSTPQDVALIDARKAIDMFNTLKTPILGMVENMSMFHCPECGHETHIFGHGGVAKEAADMGVPLLAQLPIDLDTRLGGDGGAPVALGDGPVADAYAKLASGLVKGGMA</sequence>
<comment type="similarity">
    <text evidence="8">Belongs to the Mrp/NBP35 ATP-binding proteins family.</text>
</comment>
<proteinExistence type="inferred from homology"/>
<dbReference type="InterPro" id="IPR033756">
    <property type="entry name" value="YlxH/NBP35"/>
</dbReference>
<dbReference type="AlphaFoldDB" id="A0A0P1HFS1"/>
<evidence type="ECO:0000256" key="1">
    <source>
        <dbReference type="ARBA" id="ARBA00007352"/>
    </source>
</evidence>
<feature type="region of interest" description="Disordered" evidence="9">
    <location>
        <begin position="82"/>
        <end position="108"/>
    </location>
</feature>
<evidence type="ECO:0000256" key="9">
    <source>
        <dbReference type="SAM" id="MobiDB-lite"/>
    </source>
</evidence>